<dbReference type="AlphaFoldDB" id="A0A2S9SZB8"/>
<dbReference type="Proteomes" id="UP000238281">
    <property type="component" value="Unassembled WGS sequence"/>
</dbReference>
<dbReference type="InterPro" id="IPR026325">
    <property type="entry name" value="DUF932"/>
</dbReference>
<dbReference type="STRING" id="28198.GCA_001572855_01146"/>
<organism evidence="1 2">
    <name type="scientific">Aliarcobacter cryaerophilus</name>
    <dbReference type="NCBI Taxonomy" id="28198"/>
    <lineage>
        <taxon>Bacteria</taxon>
        <taxon>Pseudomonadati</taxon>
        <taxon>Campylobacterota</taxon>
        <taxon>Epsilonproteobacteria</taxon>
        <taxon>Campylobacterales</taxon>
        <taxon>Arcobacteraceae</taxon>
        <taxon>Aliarcobacter</taxon>
    </lineage>
</organism>
<sequence length="273" mass="31072">MFKTVKPLSNDELFNVAPSIFSESPIETVSDKYAFVPTFKLLDTFRDAGYYPIMASESKVRDEENQGYQKHIIQFRSLENLLRPNAKDEYEDIVLTNSHNRTSSFIVDLAIFRIVCSNMLVVPSKSFVHASIVHVGFTNEKVKNAITEVTSYMPKIKEIVATFKSIHLTPSEEQMLANAAIDIRFDTNTHYIKADELLKVNYEEDYVPTLWSAYNRIQEAMIRGGVKMKNLITNKNFTSKAINGIDATIKFNKELFEAVEQVALLKSNHNLAA</sequence>
<gene>
    <name evidence="1" type="ORF">CJ673_11260</name>
</gene>
<dbReference type="EMBL" id="NXGE01000019">
    <property type="protein sequence ID" value="PRM91930.1"/>
    <property type="molecule type" value="Genomic_DNA"/>
</dbReference>
<accession>A0A2S9SZB8</accession>
<evidence type="ECO:0000313" key="1">
    <source>
        <dbReference type="EMBL" id="PRM91930.1"/>
    </source>
</evidence>
<evidence type="ECO:0008006" key="3">
    <source>
        <dbReference type="Google" id="ProtNLM"/>
    </source>
</evidence>
<reference evidence="1 2" key="1">
    <citation type="submission" date="2017-09" db="EMBL/GenBank/DDBJ databases">
        <title>Reassesment of A. cryaerophilus.</title>
        <authorList>
            <person name="Perez-Cataluna A."/>
            <person name="Collado L."/>
            <person name="Salgado O."/>
            <person name="Lefinanco V."/>
            <person name="Figueras M.J."/>
        </authorList>
    </citation>
    <scope>NUCLEOTIDE SEQUENCE [LARGE SCALE GENOMIC DNA]</scope>
    <source>
        <strain evidence="1 2">LMG 10210</strain>
    </source>
</reference>
<protein>
    <recommendedName>
        <fullName evidence="3">DUF932 domain-containing protein</fullName>
    </recommendedName>
</protein>
<proteinExistence type="predicted"/>
<evidence type="ECO:0000313" key="2">
    <source>
        <dbReference type="Proteomes" id="UP000238281"/>
    </source>
</evidence>
<name>A0A2S9SZB8_9BACT</name>
<comment type="caution">
    <text evidence="1">The sequence shown here is derived from an EMBL/GenBank/DDBJ whole genome shotgun (WGS) entry which is preliminary data.</text>
</comment>
<dbReference type="Pfam" id="PF06067">
    <property type="entry name" value="DUF932"/>
    <property type="match status" value="1"/>
</dbReference>